<feature type="transmembrane region" description="Helical" evidence="11">
    <location>
        <begin position="167"/>
        <end position="187"/>
    </location>
</feature>
<evidence type="ECO:0000256" key="3">
    <source>
        <dbReference type="ARBA" id="ARBA00012438"/>
    </source>
</evidence>
<dbReference type="InterPro" id="IPR005467">
    <property type="entry name" value="His_kinase_dom"/>
</dbReference>
<dbReference type="PRINTS" id="PR00344">
    <property type="entry name" value="BCTRLSENSOR"/>
</dbReference>
<evidence type="ECO:0000256" key="4">
    <source>
        <dbReference type="ARBA" id="ARBA00022553"/>
    </source>
</evidence>
<evidence type="ECO:0000256" key="10">
    <source>
        <dbReference type="ARBA" id="ARBA00023136"/>
    </source>
</evidence>
<dbReference type="CDD" id="cd00082">
    <property type="entry name" value="HisKA"/>
    <property type="match status" value="1"/>
</dbReference>
<evidence type="ECO:0000256" key="5">
    <source>
        <dbReference type="ARBA" id="ARBA00022679"/>
    </source>
</evidence>
<dbReference type="GO" id="GO:0000155">
    <property type="term" value="F:phosphorelay sensor kinase activity"/>
    <property type="evidence" value="ECO:0007669"/>
    <property type="project" value="InterPro"/>
</dbReference>
<keyword evidence="6 11" id="KW-0812">Transmembrane</keyword>
<feature type="domain" description="HAMP" evidence="13">
    <location>
        <begin position="188"/>
        <end position="241"/>
    </location>
</feature>
<feature type="transmembrane region" description="Helical" evidence="11">
    <location>
        <begin position="20"/>
        <end position="41"/>
    </location>
</feature>
<dbReference type="SMART" id="SM00388">
    <property type="entry name" value="HisKA"/>
    <property type="match status" value="1"/>
</dbReference>
<feature type="domain" description="Histidine kinase" evidence="12">
    <location>
        <begin position="249"/>
        <end position="459"/>
    </location>
</feature>
<comment type="catalytic activity">
    <reaction evidence="1">
        <text>ATP + protein L-histidine = ADP + protein N-phospho-L-histidine.</text>
        <dbReference type="EC" id="2.7.13.3"/>
    </reaction>
</comment>
<evidence type="ECO:0000256" key="6">
    <source>
        <dbReference type="ARBA" id="ARBA00022692"/>
    </source>
</evidence>
<organism evidence="14 15">
    <name type="scientific">Sphingobium nicotianae</name>
    <dbReference type="NCBI Taxonomy" id="2782607"/>
    <lineage>
        <taxon>Bacteria</taxon>
        <taxon>Pseudomonadati</taxon>
        <taxon>Pseudomonadota</taxon>
        <taxon>Alphaproteobacteria</taxon>
        <taxon>Sphingomonadales</taxon>
        <taxon>Sphingomonadaceae</taxon>
        <taxon>Sphingobium</taxon>
    </lineage>
</organism>
<dbReference type="AlphaFoldDB" id="A0A9X1ITE0"/>
<keyword evidence="5" id="KW-0808">Transferase</keyword>
<comment type="caution">
    <text evidence="14">The sequence shown here is derived from an EMBL/GenBank/DDBJ whole genome shotgun (WGS) entry which is preliminary data.</text>
</comment>
<dbReference type="PANTHER" id="PTHR45436:SF8">
    <property type="entry name" value="HISTIDINE KINASE"/>
    <property type="match status" value="1"/>
</dbReference>
<evidence type="ECO:0000256" key="7">
    <source>
        <dbReference type="ARBA" id="ARBA00022777"/>
    </source>
</evidence>
<dbReference type="SMART" id="SM00387">
    <property type="entry name" value="HATPase_c"/>
    <property type="match status" value="1"/>
</dbReference>
<dbReference type="InterPro" id="IPR003660">
    <property type="entry name" value="HAMP_dom"/>
</dbReference>
<dbReference type="InterPro" id="IPR003661">
    <property type="entry name" value="HisK_dim/P_dom"/>
</dbReference>
<dbReference type="Proteomes" id="UP001138757">
    <property type="component" value="Unassembled WGS sequence"/>
</dbReference>
<dbReference type="Pfam" id="PF00672">
    <property type="entry name" value="HAMP"/>
    <property type="match status" value="1"/>
</dbReference>
<evidence type="ECO:0000256" key="11">
    <source>
        <dbReference type="SAM" id="Phobius"/>
    </source>
</evidence>
<evidence type="ECO:0000259" key="12">
    <source>
        <dbReference type="PROSITE" id="PS50109"/>
    </source>
</evidence>
<evidence type="ECO:0000256" key="9">
    <source>
        <dbReference type="ARBA" id="ARBA00023012"/>
    </source>
</evidence>
<evidence type="ECO:0000256" key="1">
    <source>
        <dbReference type="ARBA" id="ARBA00000085"/>
    </source>
</evidence>
<dbReference type="Gene3D" id="3.30.565.10">
    <property type="entry name" value="Histidine kinase-like ATPase, C-terminal domain"/>
    <property type="match status" value="1"/>
</dbReference>
<evidence type="ECO:0000259" key="13">
    <source>
        <dbReference type="PROSITE" id="PS50885"/>
    </source>
</evidence>
<dbReference type="PROSITE" id="PS50885">
    <property type="entry name" value="HAMP"/>
    <property type="match status" value="1"/>
</dbReference>
<keyword evidence="10 11" id="KW-0472">Membrane</keyword>
<evidence type="ECO:0000313" key="15">
    <source>
        <dbReference type="Proteomes" id="UP001138757"/>
    </source>
</evidence>
<sequence>MSGTAVRPARGMRWLRSSHVRFIGLILLLEILFGAALLLSVTQLVRADLDVADSAIATQGRDTLLAIGRDEGDGALQRAITERASGEKDAVVLLADQDGKRIAGNLSVWPPNVGIGTHWLKIDLYRIGDNQPAPFGIAAAQLPDGRRLLVGQRTDDSDQIRRTVEDALFTALLMALPLALVGAWLVVHIIDRRIAHIAAAAAGVGAGDIDRRVPLDGSGDSFDVLGGAINTMLDRIGGLLLELRTVTNSIAHDLRSPLTRMRARIDRAMETEEPEALRGAIDGISREADELLAMLGTALEISRMEAGIGRDRFARTDLGAMLADIGELYEPLVDEQGRKLIVSIETPASLPVHRELLGQALSNLIDNALKYGAGGMTLYLAKENGQALIGLADEGPGIPVERETEALRRFGRLDSSRGIAGAGLGLSLVAAVARMHGGVLRFGRRDDLFAVEILLPVTG</sequence>
<dbReference type="PROSITE" id="PS50109">
    <property type="entry name" value="HIS_KIN"/>
    <property type="match status" value="1"/>
</dbReference>
<dbReference type="SMART" id="SM00304">
    <property type="entry name" value="HAMP"/>
    <property type="match status" value="1"/>
</dbReference>
<dbReference type="InterPro" id="IPR036890">
    <property type="entry name" value="HATPase_C_sf"/>
</dbReference>
<keyword evidence="8 11" id="KW-1133">Transmembrane helix</keyword>
<keyword evidence="7 14" id="KW-0418">Kinase</keyword>
<dbReference type="SUPFAM" id="SSF55874">
    <property type="entry name" value="ATPase domain of HSP90 chaperone/DNA topoisomerase II/histidine kinase"/>
    <property type="match status" value="1"/>
</dbReference>
<dbReference type="CDD" id="cd00075">
    <property type="entry name" value="HATPase"/>
    <property type="match status" value="1"/>
</dbReference>
<dbReference type="PANTHER" id="PTHR45436">
    <property type="entry name" value="SENSOR HISTIDINE KINASE YKOH"/>
    <property type="match status" value="1"/>
</dbReference>
<evidence type="ECO:0000256" key="2">
    <source>
        <dbReference type="ARBA" id="ARBA00004370"/>
    </source>
</evidence>
<dbReference type="InterPro" id="IPR036097">
    <property type="entry name" value="HisK_dim/P_sf"/>
</dbReference>
<accession>A0A9X1ITE0</accession>
<dbReference type="Gene3D" id="6.10.340.10">
    <property type="match status" value="1"/>
</dbReference>
<dbReference type="EC" id="2.7.13.3" evidence="3"/>
<reference evidence="14" key="1">
    <citation type="submission" date="2021-05" db="EMBL/GenBank/DDBJ databases">
        <title>Genome of Sphingobium sp. strain.</title>
        <authorList>
            <person name="Fan R."/>
        </authorList>
    </citation>
    <scope>NUCLEOTIDE SEQUENCE</scope>
    <source>
        <strain evidence="14">H33</strain>
    </source>
</reference>
<dbReference type="InterPro" id="IPR004358">
    <property type="entry name" value="Sig_transdc_His_kin-like_C"/>
</dbReference>
<name>A0A9X1ITE0_9SPHN</name>
<dbReference type="GO" id="GO:0005886">
    <property type="term" value="C:plasma membrane"/>
    <property type="evidence" value="ECO:0007669"/>
    <property type="project" value="TreeGrafter"/>
</dbReference>
<evidence type="ECO:0000256" key="8">
    <source>
        <dbReference type="ARBA" id="ARBA00022989"/>
    </source>
</evidence>
<dbReference type="InterPro" id="IPR050428">
    <property type="entry name" value="TCS_sensor_his_kinase"/>
</dbReference>
<dbReference type="SUPFAM" id="SSF47384">
    <property type="entry name" value="Homodimeric domain of signal transducing histidine kinase"/>
    <property type="match status" value="1"/>
</dbReference>
<keyword evidence="15" id="KW-1185">Reference proteome</keyword>
<proteinExistence type="predicted"/>
<gene>
    <name evidence="14" type="ORF">KK488_19470</name>
</gene>
<dbReference type="InterPro" id="IPR003594">
    <property type="entry name" value="HATPase_dom"/>
</dbReference>
<comment type="subcellular location">
    <subcellularLocation>
        <location evidence="2">Membrane</location>
    </subcellularLocation>
</comment>
<dbReference type="Pfam" id="PF02518">
    <property type="entry name" value="HATPase_c"/>
    <property type="match status" value="1"/>
</dbReference>
<keyword evidence="9" id="KW-0902">Two-component regulatory system</keyword>
<dbReference type="EMBL" id="JAHGAW010000015">
    <property type="protein sequence ID" value="MBT2189134.1"/>
    <property type="molecule type" value="Genomic_DNA"/>
</dbReference>
<dbReference type="Pfam" id="PF00512">
    <property type="entry name" value="HisKA"/>
    <property type="match status" value="1"/>
</dbReference>
<dbReference type="RefSeq" id="WP_214625391.1">
    <property type="nucleotide sequence ID" value="NZ_JAHGAW010000015.1"/>
</dbReference>
<protein>
    <recommendedName>
        <fullName evidence="3">histidine kinase</fullName>
        <ecNumber evidence="3">2.7.13.3</ecNumber>
    </recommendedName>
</protein>
<keyword evidence="4" id="KW-0597">Phosphoprotein</keyword>
<dbReference type="Gene3D" id="1.10.287.130">
    <property type="match status" value="1"/>
</dbReference>
<evidence type="ECO:0000313" key="14">
    <source>
        <dbReference type="EMBL" id="MBT2189134.1"/>
    </source>
</evidence>